<sequence length="3199" mass="346293">MRQLPLELPPETIAEQPEAGSALTVKRLDKGGLLHSIVSPAEATGSTDRRSSLKTAPDSALQGAISEGIKKPSQEQLRVASEMPEKEEILVPGTHSLTLPESGLSPFRDLTEAGTQPNESSVRSSELVKVSEENFTFERAAQDEITNEWSLVARYPTEYPGGSSLSFGPLVPKSPTGKRRKSSGSSSGGLFSHDASAPPTPKDTRQQSYVSQAHTPDGPPTCEGQPVTVTLPHFDSEVPPEDQISSDESPSSLEEKDIENLGKKEGVALALYDDAMAKIVKEARKNRDALLAQERRQTTTADTKLRTVESEPFLPGPEQSTSLPQILVPLPTRPEKAGQKLEQLSESKIPVRKPIETAPLFKSKHDVSVIPVSVEPTKQIQRGLRQRTDHISAPWASGHSRPPAEATERGRSDSDNQLLKVTKKNKRVERRQEKKTSKYAVAFKDGQAKSISSSSDSTEPPRYENREGFAYEYFASEEQSLEKIVTSESVWTKPPVQISGATAIQYPEAGSHGTIGEASHAQTDIEELHLPSVVEEAALPTVLTAPRDDGGVASLEAIPRRRRRSSSIQPPTSALIRLQTGQSPRASIEESSPFKVVQAAQAKLEIQDLQLPPVVEKTALPTDLAVAQDDGGAKSVPAMPPRRRRSSSIQPPTSALIRLGTGESPRASIDKSSYFKDVQAVQAKLEVKDVQLPPVVEEAPLPADLAVAQVDGGATSVAAMPPRRRRSSSIQPPTSALIRLRTGESPRASIDESSYFKDMQAVQAQIEDVQLPPVVEEAAFPTDVAVPQDDGVVAPVEGIPPRRRRSSSIQPPTSALIKLRTGESPRASIDDSSYFKAVQSAQARLEVEDLQLQPVVEEAAFPTDLAVLQDDGVVASVEGIPPRRRRSSSIRPPTSALIKLRTGESPRVSIDDSSYFKVMQSPQAGAEVEDLQLQPVVEEAALPTDLPVLQDDGVVASVEGIPPRRRRSSSIRPPTSALIKLRTGESPRVSIDDSEYFKVLQAAQTKLEVEDLQLQPVVEEAALSTDLAVLQDDGLVAPVEAIPPKRRRSSSIQPPTSALIRLRTGGSPRSSIDESSYFKVVQAAQAKLEVEDLQLQPVVEEAASSTDLGQDGVVAPVEVLEVFLPETAVPSAPLEVVQKAAEKYVYQMVIGAPEPSYFETTPVLEAFLPETAAPAARPALVQKAAEKYVYQMVIGAPEPSYFETTPVLEAFLPETAALAARPALVQKAAEKYVYQMVIGAPEPSYFETTPVLEAFLPETATPAARQALVQKAAEKYVYQMVIGAPEPSYFETTPVLEAFLPETSALIAPPALVQKAAEKYVYQMVIGAPEPSYFETTPVLEAFLPETSAPIAPPKAVQKAAEKYVYQMVIGAPEPSYFETTPVLEAFLPETSALAAPPEAAQKAAEKYVYQMVIGAPDPSYFETTAVVEYFLPETAAPATRPEAVQDVVEKYVYQMVIGAPEPSYFETTPVLEAFLPETAAPAARPALVQKAAEKYVYQMVIGAPEPSYFDTTPVLEAFLPETAVPVERKGSVHEVAEKYVYQMVIGAPEPSYLETTAVVEYFLPETAVPVERKGSVHEVAEKYVYQMVIGAPEPSYLETTPVVEAFLPETALPVERKGSVHEVAEKYVYQMVIGAPEPSYLETTPVVEAFLPETALPVERKGSVHEVAEKYVYQMVIGAPEPSYLETTAVVEYFLPETAVPVERKGSVHEVAEKYVYQMVIGAPEPSYLETTPVVEAFLPETALPVERKGSVHEVAEKYVYQMVIGAPEPSYFETTAVVEAFLPETAVPVERKGSVHEIAEKYVYQMVIGAPEPSYFETTPVLEAFLPETAAPAARPALVQKAAEKYVYQMVIGAPEPSYFETTPVLEAFLPETAAPAARPALVQKAAEKYVYQMVIGAPEPSYFETTPVLEAFLPETSAPIAPRKAVQKSAEKYVYEMVIGAPEPSYSETTPVLEAFLPETSAPIAPRKAVQKSAEKYVYEMVIGAPEPSYSETTPVLEAFLPETAAPAARPAVVQKAAEKYVYQMVIGAPEPSYFETTPVLEAFLPETSAPIAPPEAVQEAAEKYVYQMVIGAPEPSYFETTPVLEAFLPLTGAPRAPPKDVQVAAKKTGAPHVMPPPAGSEDVTDVSTATAKDKPTKKQRLGEEARHSHSEELSTIEGILFVEKISLPEGNSLLTEESTQGAETTSLSGTPGSRSSRSSRHSSIGPPTAALISLLESRGGRTSVGEPWQIKLTPAVEASIEESRKLSQEARLLRKMEGILFMEEISSSEESAPDTPEGTHGRKRRKSSVRPSTSALVSLIKGLSRRSTLVDVEPSVDLEQRPATAESDYGRGTHVSSAEPSANRMGQEPTGVMSSHSGTPSSERAGTRPPRGTKAPPAPTAPEEPALPTGIPQPVIVEPSHFEETSFLGEYDDTLAGRKYSREQGGPTAKQRVTIKSPQPIKSPEPSYFEITPTLYEHDTRPPELPPGELTSMRRPSPGAAAREVKPRRSSIRTKPKRKSPRAGKTDTQTLERKPSGVDATLEQTPMAEPSSSGTVPTDTQTLKRKPSGVDATLEQIPIAEPSPSGRVPAGAPEASSTETIPPSLAPSHDKEVLRKPRKARKLSKTAPTETFQQKVEAPAHSTDLPSGTRLVTAATPWMESAPSDARDAVHAPREFVTAASTEQSYIETTPFVEAQFPAEPATAPPVSLPPTEAKMELPALAVEIGEQWEKAFLERPVVSAIAPDIPVFEIPGSAKTESSSEELLLSARPPAATESELEIAAALQASREEARIREEQEATKAGGAFLPEEGQRVVDVASSESLARTVMSEREFDGAYISSTEQPPGEPLTHSEFQESLKQSSFFSEPSSTDIIMRRPMPDHHIPLPAASGESARRPSAEAILDSFSAPGLGAKKEEEEVSELTAPGMAASSMKETQQPEKVMLRQPSITRTVKSAVGELPVAEESDISLQIQDKMVRDLQPLPRASLASLVSSVGESTALQERDNFAEVVPSATSSSVSVQDRRRRSGLLRTPEASIPALSEEAHMPRPPPSINVPVINIQYNFHFPPAGSADPSEKQQQPPLTAEQLMANRVLQGALSQQGKAGHIPNQHVLNPEREAVRRMTERLHQVAEQGTEPYTGRQSPARQTLFHQLPKTPTVRSGPALRGRGGSGQSERRAQRGTPTIFAVLAFLAFVLFVLYALGFIGRRKYFMYYS</sequence>
<feature type="region of interest" description="Disordered" evidence="1">
    <location>
        <begin position="2998"/>
        <end position="3032"/>
    </location>
</feature>
<dbReference type="Proteomes" id="UP000821853">
    <property type="component" value="Chromosome 10"/>
</dbReference>
<evidence type="ECO:0000256" key="1">
    <source>
        <dbReference type="SAM" id="MobiDB-lite"/>
    </source>
</evidence>
<feature type="region of interest" description="Disordered" evidence="1">
    <location>
        <begin position="628"/>
        <end position="659"/>
    </location>
</feature>
<protein>
    <submittedName>
        <fullName evidence="3">Uncharacterized protein</fullName>
    </submittedName>
</protein>
<feature type="compositionally biased region" description="Basic and acidic residues" evidence="1">
    <location>
        <begin position="2135"/>
        <end position="2156"/>
    </location>
</feature>
<feature type="compositionally biased region" description="Low complexity" evidence="1">
    <location>
        <begin position="2188"/>
        <end position="2210"/>
    </location>
</feature>
<feature type="region of interest" description="Disordered" evidence="1">
    <location>
        <begin position="160"/>
        <end position="259"/>
    </location>
</feature>
<keyword evidence="4" id="KW-1185">Reference proteome</keyword>
<dbReference type="EMBL" id="JABSTR010000002">
    <property type="protein sequence ID" value="KAH9363594.1"/>
    <property type="molecule type" value="Genomic_DNA"/>
</dbReference>
<keyword evidence="2" id="KW-0472">Membrane</keyword>
<feature type="region of interest" description="Disordered" evidence="1">
    <location>
        <begin position="2108"/>
        <end position="2156"/>
    </location>
</feature>
<feature type="region of interest" description="Disordered" evidence="1">
    <location>
        <begin position="378"/>
        <end position="441"/>
    </location>
</feature>
<feature type="region of interest" description="Disordered" evidence="1">
    <location>
        <begin position="3116"/>
        <end position="3162"/>
    </location>
</feature>
<comment type="caution">
    <text evidence="3">The sequence shown here is derived from an EMBL/GenBank/DDBJ whole genome shotgun (WGS) entry which is preliminary data.</text>
</comment>
<proteinExistence type="predicted"/>
<feature type="compositionally biased region" description="Basic residues" evidence="1">
    <location>
        <begin position="2490"/>
        <end position="2506"/>
    </location>
</feature>
<accession>A0A9J6FKG8</accession>
<evidence type="ECO:0000256" key="2">
    <source>
        <dbReference type="SAM" id="Phobius"/>
    </source>
</evidence>
<dbReference type="VEuPathDB" id="VectorBase:HLOH_043793"/>
<name>A0A9J6FKG8_HAELO</name>
<feature type="compositionally biased region" description="Polar residues" evidence="1">
    <location>
        <begin position="2534"/>
        <end position="2545"/>
    </location>
</feature>
<gene>
    <name evidence="3" type="ORF">HPB48_013757</name>
</gene>
<keyword evidence="2" id="KW-1133">Transmembrane helix</keyword>
<feature type="region of interest" description="Disordered" evidence="1">
    <location>
        <begin position="2268"/>
        <end position="2299"/>
    </location>
</feature>
<reference evidence="3 4" key="1">
    <citation type="journal article" date="2020" name="Cell">
        <title>Large-Scale Comparative Analyses of Tick Genomes Elucidate Their Genetic Diversity and Vector Capacities.</title>
        <authorList>
            <consortium name="Tick Genome and Microbiome Consortium (TIGMIC)"/>
            <person name="Jia N."/>
            <person name="Wang J."/>
            <person name="Shi W."/>
            <person name="Du L."/>
            <person name="Sun Y."/>
            <person name="Zhan W."/>
            <person name="Jiang J.F."/>
            <person name="Wang Q."/>
            <person name="Zhang B."/>
            <person name="Ji P."/>
            <person name="Bell-Sakyi L."/>
            <person name="Cui X.M."/>
            <person name="Yuan T.T."/>
            <person name="Jiang B.G."/>
            <person name="Yang W.F."/>
            <person name="Lam T.T."/>
            <person name="Chang Q.C."/>
            <person name="Ding S.J."/>
            <person name="Wang X.J."/>
            <person name="Zhu J.G."/>
            <person name="Ruan X.D."/>
            <person name="Zhao L."/>
            <person name="Wei J.T."/>
            <person name="Ye R.Z."/>
            <person name="Que T.C."/>
            <person name="Du C.H."/>
            <person name="Zhou Y.H."/>
            <person name="Cheng J.X."/>
            <person name="Dai P.F."/>
            <person name="Guo W.B."/>
            <person name="Han X.H."/>
            <person name="Huang E.J."/>
            <person name="Li L.F."/>
            <person name="Wei W."/>
            <person name="Gao Y.C."/>
            <person name="Liu J.Z."/>
            <person name="Shao H.Z."/>
            <person name="Wang X."/>
            <person name="Wang C.C."/>
            <person name="Yang T.C."/>
            <person name="Huo Q.B."/>
            <person name="Li W."/>
            <person name="Chen H.Y."/>
            <person name="Chen S.E."/>
            <person name="Zhou L.G."/>
            <person name="Ni X.B."/>
            <person name="Tian J.H."/>
            <person name="Sheng Y."/>
            <person name="Liu T."/>
            <person name="Pan Y.S."/>
            <person name="Xia L.Y."/>
            <person name="Li J."/>
            <person name="Zhao F."/>
            <person name="Cao W.C."/>
        </authorList>
    </citation>
    <scope>NUCLEOTIDE SEQUENCE [LARGE SCALE GENOMIC DNA]</scope>
    <source>
        <strain evidence="3">HaeL-2018</strain>
    </source>
</reference>
<feature type="region of interest" description="Disordered" evidence="1">
    <location>
        <begin position="39"/>
        <end position="128"/>
    </location>
</feature>
<feature type="region of interest" description="Disordered" evidence="1">
    <location>
        <begin position="2179"/>
        <end position="2210"/>
    </location>
</feature>
<evidence type="ECO:0000313" key="4">
    <source>
        <dbReference type="Proteomes" id="UP000821853"/>
    </source>
</evidence>
<evidence type="ECO:0000313" key="3">
    <source>
        <dbReference type="EMBL" id="KAH9363594.1"/>
    </source>
</evidence>
<feature type="region of interest" description="Disordered" evidence="1">
    <location>
        <begin position="2419"/>
        <end position="2632"/>
    </location>
</feature>
<feature type="region of interest" description="Disordered" evidence="1">
    <location>
        <begin position="2317"/>
        <end position="2397"/>
    </location>
</feature>
<feature type="compositionally biased region" description="Polar residues" evidence="1">
    <location>
        <begin position="3124"/>
        <end position="3134"/>
    </location>
</feature>
<feature type="compositionally biased region" description="Polar residues" evidence="1">
    <location>
        <begin position="113"/>
        <end position="124"/>
    </location>
</feature>
<organism evidence="3 4">
    <name type="scientific">Haemaphysalis longicornis</name>
    <name type="common">Bush tick</name>
    <dbReference type="NCBI Taxonomy" id="44386"/>
    <lineage>
        <taxon>Eukaryota</taxon>
        <taxon>Metazoa</taxon>
        <taxon>Ecdysozoa</taxon>
        <taxon>Arthropoda</taxon>
        <taxon>Chelicerata</taxon>
        <taxon>Arachnida</taxon>
        <taxon>Acari</taxon>
        <taxon>Parasitiformes</taxon>
        <taxon>Ixodida</taxon>
        <taxon>Ixodoidea</taxon>
        <taxon>Ixodidae</taxon>
        <taxon>Haemaphysalinae</taxon>
        <taxon>Haemaphysalis</taxon>
    </lineage>
</organism>
<feature type="compositionally biased region" description="Polar residues" evidence="1">
    <location>
        <begin position="2356"/>
        <end position="2368"/>
    </location>
</feature>
<feature type="region of interest" description="Disordered" evidence="1">
    <location>
        <begin position="792"/>
        <end position="813"/>
    </location>
</feature>
<dbReference type="OrthoDB" id="10500061at2759"/>
<feature type="transmembrane region" description="Helical" evidence="2">
    <location>
        <begin position="3169"/>
        <end position="3189"/>
    </location>
</feature>
<keyword evidence="2" id="KW-0812">Transmembrane</keyword>